<evidence type="ECO:0000256" key="3">
    <source>
        <dbReference type="ARBA" id="ARBA00023274"/>
    </source>
</evidence>
<evidence type="ECO:0000256" key="4">
    <source>
        <dbReference type="ARBA" id="ARBA00035135"/>
    </source>
</evidence>
<keyword evidence="3" id="KW-0687">Ribonucleoprotein</keyword>
<name>A0A2H0U8C1_9BACT</name>
<dbReference type="GO" id="GO:0003735">
    <property type="term" value="F:structural constituent of ribosome"/>
    <property type="evidence" value="ECO:0007669"/>
    <property type="project" value="InterPro"/>
</dbReference>
<evidence type="ECO:0000256" key="1">
    <source>
        <dbReference type="ARBA" id="ARBA00006640"/>
    </source>
</evidence>
<evidence type="ECO:0000313" key="6">
    <source>
        <dbReference type="EMBL" id="PIR82647.1"/>
    </source>
</evidence>
<evidence type="ECO:0000256" key="2">
    <source>
        <dbReference type="ARBA" id="ARBA00022980"/>
    </source>
</evidence>
<keyword evidence="2" id="KW-0689">Ribosomal protein</keyword>
<dbReference type="GO" id="GO:0006412">
    <property type="term" value="P:translation"/>
    <property type="evidence" value="ECO:0007669"/>
    <property type="project" value="InterPro"/>
</dbReference>
<comment type="similarity">
    <text evidence="1">Belongs to the bacterial ribosomal protein bS21 family.</text>
</comment>
<feature type="region of interest" description="Disordered" evidence="5">
    <location>
        <begin position="68"/>
        <end position="106"/>
    </location>
</feature>
<dbReference type="EMBL" id="PFBM01000009">
    <property type="protein sequence ID" value="PIR82647.1"/>
    <property type="molecule type" value="Genomic_DNA"/>
</dbReference>
<dbReference type="Pfam" id="PF01165">
    <property type="entry name" value="Ribosomal_S21"/>
    <property type="match status" value="1"/>
</dbReference>
<evidence type="ECO:0000313" key="7">
    <source>
        <dbReference type="Proteomes" id="UP000231379"/>
    </source>
</evidence>
<sequence length="106" mass="11748">MVQVEVVKTGSENPLSVIRKFSRRVQGTGIVQAVRKGRYYARPASKTVRKKQALKRIKKQETYRKLVKEGKIAERAPRRGSRGAPSASREAGASPARFGEATPIAR</sequence>
<feature type="compositionally biased region" description="Low complexity" evidence="5">
    <location>
        <begin position="82"/>
        <end position="97"/>
    </location>
</feature>
<protein>
    <recommendedName>
        <fullName evidence="4">Small ribosomal subunit protein bS21</fullName>
    </recommendedName>
</protein>
<reference evidence="7" key="1">
    <citation type="submission" date="2017-09" db="EMBL/GenBank/DDBJ databases">
        <title>Depth-based differentiation of microbial function through sediment-hosted aquifers and enrichment of novel symbionts in the deep terrestrial subsurface.</title>
        <authorList>
            <person name="Probst A.J."/>
            <person name="Ladd B."/>
            <person name="Jarett J.K."/>
            <person name="Geller-Mcgrath D.E."/>
            <person name="Sieber C.M.K."/>
            <person name="Emerson J.B."/>
            <person name="Anantharaman K."/>
            <person name="Thomas B.C."/>
            <person name="Malmstrom R."/>
            <person name="Stieglmeier M."/>
            <person name="Klingl A."/>
            <person name="Woyke T."/>
            <person name="Ryan C.M."/>
            <person name="Banfield J.F."/>
        </authorList>
    </citation>
    <scope>NUCLEOTIDE SEQUENCE [LARGE SCALE GENOMIC DNA]</scope>
</reference>
<organism evidence="6 7">
    <name type="scientific">Candidatus Kaiserbacteria bacterium CG10_big_fil_rev_8_21_14_0_10_59_10</name>
    <dbReference type="NCBI Taxonomy" id="1974612"/>
    <lineage>
        <taxon>Bacteria</taxon>
        <taxon>Candidatus Kaiseribacteriota</taxon>
    </lineage>
</organism>
<dbReference type="Proteomes" id="UP000231379">
    <property type="component" value="Unassembled WGS sequence"/>
</dbReference>
<dbReference type="AlphaFoldDB" id="A0A2H0U8C1"/>
<gene>
    <name evidence="6" type="ORF">COU20_01230</name>
</gene>
<accession>A0A2H0U8C1</accession>
<dbReference type="GO" id="GO:1990904">
    <property type="term" value="C:ribonucleoprotein complex"/>
    <property type="evidence" value="ECO:0007669"/>
    <property type="project" value="UniProtKB-KW"/>
</dbReference>
<dbReference type="GO" id="GO:0005840">
    <property type="term" value="C:ribosome"/>
    <property type="evidence" value="ECO:0007669"/>
    <property type="project" value="UniProtKB-KW"/>
</dbReference>
<dbReference type="Gene3D" id="1.20.5.1150">
    <property type="entry name" value="Ribosomal protein S8"/>
    <property type="match status" value="1"/>
</dbReference>
<evidence type="ECO:0000256" key="5">
    <source>
        <dbReference type="SAM" id="MobiDB-lite"/>
    </source>
</evidence>
<dbReference type="InterPro" id="IPR038380">
    <property type="entry name" value="Ribosomal_bS21_sf"/>
</dbReference>
<dbReference type="InterPro" id="IPR001911">
    <property type="entry name" value="Ribosomal_bS21"/>
</dbReference>
<proteinExistence type="inferred from homology"/>
<comment type="caution">
    <text evidence="6">The sequence shown here is derived from an EMBL/GenBank/DDBJ whole genome shotgun (WGS) entry which is preliminary data.</text>
</comment>
<feature type="compositionally biased region" description="Basic and acidic residues" evidence="5">
    <location>
        <begin position="68"/>
        <end position="77"/>
    </location>
</feature>